<dbReference type="Proteomes" id="UP000244727">
    <property type="component" value="Chromosome"/>
</dbReference>
<proteinExistence type="predicted"/>
<feature type="domain" description="DUF8144" evidence="2">
    <location>
        <begin position="1"/>
        <end position="74"/>
    </location>
</feature>
<evidence type="ECO:0000313" key="3">
    <source>
        <dbReference type="EMBL" id="AWB26483.1"/>
    </source>
</evidence>
<gene>
    <name evidence="3" type="ORF">HARCEL1_01495</name>
</gene>
<keyword evidence="1" id="KW-0812">Transmembrane</keyword>
<evidence type="ECO:0000259" key="2">
    <source>
        <dbReference type="Pfam" id="PF26469"/>
    </source>
</evidence>
<dbReference type="AlphaFoldDB" id="A0A2R4WY79"/>
<dbReference type="GeneID" id="36511140"/>
<keyword evidence="1" id="KW-1133">Transmembrane helix</keyword>
<sequence>MSDDPVVNFMLSWAKGAAIILGSMVGMIVVWVATLLAHDFDLIALPNHPLTLIGVMFGGFALSFVVISALVYGR</sequence>
<dbReference type="EMBL" id="CP028858">
    <property type="protein sequence ID" value="AWB26483.1"/>
    <property type="molecule type" value="Genomic_DNA"/>
</dbReference>
<keyword evidence="1" id="KW-0472">Membrane</keyword>
<dbReference type="RefSeq" id="WP_108380852.1">
    <property type="nucleotide sequence ID" value="NZ_CP028858.1"/>
</dbReference>
<protein>
    <recommendedName>
        <fullName evidence="2">DUF8144 domain-containing protein</fullName>
    </recommendedName>
</protein>
<feature type="transmembrane region" description="Helical" evidence="1">
    <location>
        <begin position="12"/>
        <end position="37"/>
    </location>
</feature>
<dbReference type="InterPro" id="IPR058457">
    <property type="entry name" value="DUF8144"/>
</dbReference>
<dbReference type="Pfam" id="PF26469">
    <property type="entry name" value="DUF8144"/>
    <property type="match status" value="1"/>
</dbReference>
<feature type="transmembrane region" description="Helical" evidence="1">
    <location>
        <begin position="49"/>
        <end position="72"/>
    </location>
</feature>
<name>A0A2R4WY79_9EURY</name>
<evidence type="ECO:0000313" key="4">
    <source>
        <dbReference type="Proteomes" id="UP000244727"/>
    </source>
</evidence>
<dbReference type="KEGG" id="harc:HARCEL1_01495"/>
<evidence type="ECO:0000256" key="1">
    <source>
        <dbReference type="SAM" id="Phobius"/>
    </source>
</evidence>
<organism evidence="3 4">
    <name type="scientific">Halococcoides cellulosivorans</name>
    <dbReference type="NCBI Taxonomy" id="1679096"/>
    <lineage>
        <taxon>Archaea</taxon>
        <taxon>Methanobacteriati</taxon>
        <taxon>Methanobacteriota</taxon>
        <taxon>Stenosarchaea group</taxon>
        <taxon>Halobacteria</taxon>
        <taxon>Halobacteriales</taxon>
        <taxon>Haloarculaceae</taxon>
        <taxon>Halococcoides</taxon>
    </lineage>
</organism>
<reference evidence="3 4" key="1">
    <citation type="submission" date="2018-04" db="EMBL/GenBank/DDBJ databases">
        <title>Halococcoides cellulosivorans gen. nov., sp. nov., an extremely halophilic cellulose-utilizing haloarchaeon from hypersaline lakes.</title>
        <authorList>
            <person name="Sorokin D.Y."/>
            <person name="Toshchakov S.V."/>
            <person name="Samarov N.I."/>
            <person name="Korzhenkov A."/>
            <person name="Kublanov I.V."/>
        </authorList>
    </citation>
    <scope>NUCLEOTIDE SEQUENCE [LARGE SCALE GENOMIC DNA]</scope>
    <source>
        <strain evidence="3 4">HArcel1</strain>
    </source>
</reference>
<accession>A0A2R4WY79</accession>
<keyword evidence="4" id="KW-1185">Reference proteome</keyword>